<feature type="transmembrane region" description="Helical" evidence="1">
    <location>
        <begin position="20"/>
        <end position="41"/>
    </location>
</feature>
<keyword evidence="1" id="KW-0812">Transmembrane</keyword>
<reference evidence="2 3" key="1">
    <citation type="journal article" date="2020" name="Biotechnol. Biofuels">
        <title>New insights from the biogas microbiome by comprehensive genome-resolved metagenomics of nearly 1600 species originating from multiple anaerobic digesters.</title>
        <authorList>
            <person name="Campanaro S."/>
            <person name="Treu L."/>
            <person name="Rodriguez-R L.M."/>
            <person name="Kovalovszki A."/>
            <person name="Ziels R.M."/>
            <person name="Maus I."/>
            <person name="Zhu X."/>
            <person name="Kougias P.G."/>
            <person name="Basile A."/>
            <person name="Luo G."/>
            <person name="Schluter A."/>
            <person name="Konstantinidis K.T."/>
            <person name="Angelidaki I."/>
        </authorList>
    </citation>
    <scope>NUCLEOTIDE SEQUENCE [LARGE SCALE GENOMIC DNA]</scope>
    <source>
        <strain evidence="2">AS27yjCOA_165</strain>
    </source>
</reference>
<dbReference type="Proteomes" id="UP000526033">
    <property type="component" value="Unassembled WGS sequence"/>
</dbReference>
<name>A0A7X9DKN5_UNCKA</name>
<comment type="caution">
    <text evidence="2">The sequence shown here is derived from an EMBL/GenBank/DDBJ whole genome shotgun (WGS) entry which is preliminary data.</text>
</comment>
<proteinExistence type="predicted"/>
<evidence type="ECO:0000256" key="1">
    <source>
        <dbReference type="SAM" id="Phobius"/>
    </source>
</evidence>
<sequence>MFNLLRKINSDLEAMEAKKLLIVLLNVFVVFLLAGVIIGYVRDLGLKKAETSLADDTNLTDPSKKNSYDGRVMYIDPKQYEADGVRYALYDTNDKEVILLKAADQKLDLLEGIFVTVKGDIVMSKSGKKQILIVSEVVMNASN</sequence>
<evidence type="ECO:0000313" key="2">
    <source>
        <dbReference type="EMBL" id="NMB70230.1"/>
    </source>
</evidence>
<keyword evidence="1" id="KW-0472">Membrane</keyword>
<evidence type="ECO:0000313" key="3">
    <source>
        <dbReference type="Proteomes" id="UP000526033"/>
    </source>
</evidence>
<dbReference type="EMBL" id="JAAZNL010000045">
    <property type="protein sequence ID" value="NMB70230.1"/>
    <property type="molecule type" value="Genomic_DNA"/>
</dbReference>
<gene>
    <name evidence="2" type="ORF">GYA27_03465</name>
</gene>
<keyword evidence="1" id="KW-1133">Transmembrane helix</keyword>
<accession>A0A7X9DKN5</accession>
<dbReference type="AlphaFoldDB" id="A0A7X9DKN5"/>
<protein>
    <submittedName>
        <fullName evidence="2">Uncharacterized protein</fullName>
    </submittedName>
</protein>
<organism evidence="2 3">
    <name type="scientific">candidate division WWE3 bacterium</name>
    <dbReference type="NCBI Taxonomy" id="2053526"/>
    <lineage>
        <taxon>Bacteria</taxon>
        <taxon>Katanobacteria</taxon>
    </lineage>
</organism>